<dbReference type="PANTHER" id="PTHR11802:SF239">
    <property type="entry name" value="PEPTIDASE S10, SERINE CARBOXYPEPTIDASE, ALPHA_BETA HYDROLASE-RELATED"/>
    <property type="match status" value="1"/>
</dbReference>
<name>A0ABU6QMV6_9FABA</name>
<dbReference type="Proteomes" id="UP001341840">
    <property type="component" value="Unassembled WGS sequence"/>
</dbReference>
<feature type="signal peptide" evidence="2">
    <location>
        <begin position="1"/>
        <end position="28"/>
    </location>
</feature>
<evidence type="ECO:0000313" key="3">
    <source>
        <dbReference type="EMBL" id="MED6112903.1"/>
    </source>
</evidence>
<dbReference type="Gene3D" id="3.40.50.1820">
    <property type="entry name" value="alpha/beta hydrolase"/>
    <property type="match status" value="1"/>
</dbReference>
<dbReference type="Pfam" id="PF00450">
    <property type="entry name" value="Peptidase_S10"/>
    <property type="match status" value="1"/>
</dbReference>
<dbReference type="PRINTS" id="PR00724">
    <property type="entry name" value="CRBOXYPTASEC"/>
</dbReference>
<proteinExistence type="inferred from homology"/>
<sequence>MASNNQEVLLFAVTLTLLLRLLPSQIEAVGSKVERLPGFDGPLPFHLETGYIGLGDSDDDMQVFYYFVKSENDPQNDPLLLWLTGGPGCSSFSGLVYQIGPVKFKIEEYDGSLPKLILRPQSWTKVANIIFVDLPMGTGYSYTKTVLGHRSDWKMVHQTHRFIRKWLAENPEFLSNKFYMAADSYSGIPVPPITQEIADGNERGLEPRINLQGYILGNPLTSGLENNDRIPYVHGMGLISDELYLSLKQNCNGDIINVDSTNELCLNDMQYYYKLLENVELYNILEIYCVDEKLEGTRWNRRRSVAEKIKAPLISSVTVPDMRCQIHGFFLGTEWMNDPAVRKALHIREGSIGKWTRCYKDNYVYDIPSSVPFHANLSAKGYPSLIYSGDHDAVVPFSSTQRWIRSLNYSIVDDWRPWYLNDQVAGYTRTYSNQMTFATIRGAGHTAPETKPEEGFVMFVRWISNKPL</sequence>
<dbReference type="Gene3D" id="3.40.50.12670">
    <property type="match status" value="1"/>
</dbReference>
<accession>A0ABU6QMV6</accession>
<keyword evidence="2" id="KW-0732">Signal</keyword>
<reference evidence="3 4" key="1">
    <citation type="journal article" date="2023" name="Plants (Basel)">
        <title>Bridging the Gap: Combining Genomics and Transcriptomics Approaches to Understand Stylosanthes scabra, an Orphan Legume from the Brazilian Caatinga.</title>
        <authorList>
            <person name="Ferreira-Neto J.R.C."/>
            <person name="da Silva M.D."/>
            <person name="Binneck E."/>
            <person name="de Melo N.F."/>
            <person name="da Silva R.H."/>
            <person name="de Melo A.L.T.M."/>
            <person name="Pandolfi V."/>
            <person name="Bustamante F.O."/>
            <person name="Brasileiro-Vidal A.C."/>
            <person name="Benko-Iseppon A.M."/>
        </authorList>
    </citation>
    <scope>NUCLEOTIDE SEQUENCE [LARGE SCALE GENOMIC DNA]</scope>
    <source>
        <tissue evidence="3">Leaves</tissue>
    </source>
</reference>
<dbReference type="PANTHER" id="PTHR11802">
    <property type="entry name" value="SERINE PROTEASE FAMILY S10 SERINE CARBOXYPEPTIDASE"/>
    <property type="match status" value="1"/>
</dbReference>
<gene>
    <name evidence="3" type="ORF">PIB30_066027</name>
</gene>
<evidence type="ECO:0000256" key="1">
    <source>
        <dbReference type="ARBA" id="ARBA00009431"/>
    </source>
</evidence>
<protein>
    <submittedName>
        <fullName evidence="3">Uncharacterized protein</fullName>
    </submittedName>
</protein>
<dbReference type="InterPro" id="IPR001563">
    <property type="entry name" value="Peptidase_S10"/>
</dbReference>
<dbReference type="InterPro" id="IPR029058">
    <property type="entry name" value="AB_hydrolase_fold"/>
</dbReference>
<keyword evidence="4" id="KW-1185">Reference proteome</keyword>
<dbReference type="SUPFAM" id="SSF53474">
    <property type="entry name" value="alpha/beta-Hydrolases"/>
    <property type="match status" value="1"/>
</dbReference>
<evidence type="ECO:0000256" key="2">
    <source>
        <dbReference type="SAM" id="SignalP"/>
    </source>
</evidence>
<comment type="caution">
    <text evidence="3">The sequence shown here is derived from an EMBL/GenBank/DDBJ whole genome shotgun (WGS) entry which is preliminary data.</text>
</comment>
<organism evidence="3 4">
    <name type="scientific">Stylosanthes scabra</name>
    <dbReference type="NCBI Taxonomy" id="79078"/>
    <lineage>
        <taxon>Eukaryota</taxon>
        <taxon>Viridiplantae</taxon>
        <taxon>Streptophyta</taxon>
        <taxon>Embryophyta</taxon>
        <taxon>Tracheophyta</taxon>
        <taxon>Spermatophyta</taxon>
        <taxon>Magnoliopsida</taxon>
        <taxon>eudicotyledons</taxon>
        <taxon>Gunneridae</taxon>
        <taxon>Pentapetalae</taxon>
        <taxon>rosids</taxon>
        <taxon>fabids</taxon>
        <taxon>Fabales</taxon>
        <taxon>Fabaceae</taxon>
        <taxon>Papilionoideae</taxon>
        <taxon>50 kb inversion clade</taxon>
        <taxon>dalbergioids sensu lato</taxon>
        <taxon>Dalbergieae</taxon>
        <taxon>Pterocarpus clade</taxon>
        <taxon>Stylosanthes</taxon>
    </lineage>
</organism>
<comment type="similarity">
    <text evidence="1">Belongs to the peptidase S10 family.</text>
</comment>
<feature type="chain" id="PRO_5047416649" evidence="2">
    <location>
        <begin position="29"/>
        <end position="468"/>
    </location>
</feature>
<evidence type="ECO:0000313" key="4">
    <source>
        <dbReference type="Proteomes" id="UP001341840"/>
    </source>
</evidence>
<dbReference type="EMBL" id="JASCZI010000667">
    <property type="protein sequence ID" value="MED6112903.1"/>
    <property type="molecule type" value="Genomic_DNA"/>
</dbReference>